<reference evidence="1" key="1">
    <citation type="journal article" date="2020" name="Microbiol. Resour. Announc.">
        <title>Complete Genome Sequence of Novel Psychrotolerant Legionella Strain TUM19329, Isolated from Antarctic Lake Sediment.</title>
        <authorList>
            <person name="Shimada S."/>
            <person name="Nakai R."/>
            <person name="Aoki K."/>
            <person name="Shimoeda N."/>
            <person name="Ohno G."/>
            <person name="Miyazaki Y."/>
            <person name="Kudoh S."/>
            <person name="Imura S."/>
            <person name="Watanabe K."/>
            <person name="Ishii Y."/>
            <person name="Tateda K."/>
        </authorList>
    </citation>
    <scope>NUCLEOTIDE SEQUENCE [LARGE SCALE GENOMIC DNA]</scope>
    <source>
        <strain evidence="1">TUM19329</strain>
    </source>
</reference>
<dbReference type="RefSeq" id="WP_173236758.1">
    <property type="nucleotide sequence ID" value="NZ_AP022839.1"/>
</dbReference>
<dbReference type="EMBL" id="AP022839">
    <property type="protein sequence ID" value="BCA95054.1"/>
    <property type="molecule type" value="Genomic_DNA"/>
</dbReference>
<keyword evidence="2" id="KW-1185">Reference proteome</keyword>
<proteinExistence type="predicted"/>
<dbReference type="AlphaFoldDB" id="A0A6F8T2Z2"/>
<accession>A0A6F8T2Z2</accession>
<organism evidence="1 2">
    <name type="scientific">Legionella antarctica</name>
    <dbReference type="NCBI Taxonomy" id="2708020"/>
    <lineage>
        <taxon>Bacteria</taxon>
        <taxon>Pseudomonadati</taxon>
        <taxon>Pseudomonadota</taxon>
        <taxon>Gammaproteobacteria</taxon>
        <taxon>Legionellales</taxon>
        <taxon>Legionellaceae</taxon>
        <taxon>Legionella</taxon>
    </lineage>
</organism>
<gene>
    <name evidence="1" type="ORF">TUM19329_14150</name>
</gene>
<dbReference type="Proteomes" id="UP000502894">
    <property type="component" value="Chromosome"/>
</dbReference>
<sequence>MCPENRAYIKVPVNNHHYDLLKIDNIFDVCFVKDENDNSHYMVISANLRPEYRELIAKEVSEIIASASLPPPQENLINKIYEKNHYLTKNF</sequence>
<evidence type="ECO:0000313" key="1">
    <source>
        <dbReference type="EMBL" id="BCA95054.1"/>
    </source>
</evidence>
<name>A0A6F8T2Z2_9GAMM</name>
<protein>
    <submittedName>
        <fullName evidence="1">Uncharacterized protein</fullName>
    </submittedName>
</protein>
<dbReference type="KEGG" id="lant:TUM19329_14150"/>
<evidence type="ECO:0000313" key="2">
    <source>
        <dbReference type="Proteomes" id="UP000502894"/>
    </source>
</evidence>